<dbReference type="SMART" id="SM00028">
    <property type="entry name" value="TPR"/>
    <property type="match status" value="2"/>
</dbReference>
<evidence type="ECO:0000256" key="3">
    <source>
        <dbReference type="SAM" id="Phobius"/>
    </source>
</evidence>
<name>A0A4R9KDD8_9LEPT</name>
<feature type="transmembrane region" description="Helical" evidence="3">
    <location>
        <begin position="12"/>
        <end position="29"/>
    </location>
</feature>
<dbReference type="RefSeq" id="WP_135647379.1">
    <property type="nucleotide sequence ID" value="NZ_RQGF01000002.1"/>
</dbReference>
<proteinExistence type="predicted"/>
<accession>A0A4R9KDD8</accession>
<reference evidence="4" key="1">
    <citation type="journal article" date="2019" name="PLoS Negl. Trop. Dis.">
        <title>Revisiting the worldwide diversity of Leptospira species in the environment.</title>
        <authorList>
            <person name="Vincent A.T."/>
            <person name="Schiettekatte O."/>
            <person name="Bourhy P."/>
            <person name="Veyrier F.J."/>
            <person name="Picardeau M."/>
        </authorList>
    </citation>
    <scope>NUCLEOTIDE SEQUENCE [LARGE SCALE GENOMIC DNA]</scope>
    <source>
        <strain evidence="4">201702455</strain>
    </source>
</reference>
<evidence type="ECO:0000256" key="2">
    <source>
        <dbReference type="SAM" id="Coils"/>
    </source>
</evidence>
<dbReference type="SUPFAM" id="SSF48452">
    <property type="entry name" value="TPR-like"/>
    <property type="match status" value="1"/>
</dbReference>
<evidence type="ECO:0000313" key="5">
    <source>
        <dbReference type="Proteomes" id="UP000297762"/>
    </source>
</evidence>
<evidence type="ECO:0000256" key="1">
    <source>
        <dbReference type="PROSITE-ProRule" id="PRU00339"/>
    </source>
</evidence>
<feature type="coiled-coil region" evidence="2">
    <location>
        <begin position="108"/>
        <end position="166"/>
    </location>
</feature>
<gene>
    <name evidence="4" type="ORF">EHQ64_00105</name>
</gene>
<protein>
    <submittedName>
        <fullName evidence="4">Uncharacterized protein</fullName>
    </submittedName>
</protein>
<keyword evidence="2" id="KW-0175">Coiled coil</keyword>
<organism evidence="4 5">
    <name type="scientific">Leptospira sarikeiensis</name>
    <dbReference type="NCBI Taxonomy" id="2484943"/>
    <lineage>
        <taxon>Bacteria</taxon>
        <taxon>Pseudomonadati</taxon>
        <taxon>Spirochaetota</taxon>
        <taxon>Spirochaetia</taxon>
        <taxon>Leptospirales</taxon>
        <taxon>Leptospiraceae</taxon>
        <taxon>Leptospira</taxon>
    </lineage>
</organism>
<feature type="repeat" description="TPR" evidence="1">
    <location>
        <begin position="75"/>
        <end position="108"/>
    </location>
</feature>
<keyword evidence="1" id="KW-0802">TPR repeat</keyword>
<feature type="transmembrane region" description="Helical" evidence="3">
    <location>
        <begin position="171"/>
        <end position="192"/>
    </location>
</feature>
<dbReference type="PROSITE" id="PS50005">
    <property type="entry name" value="TPR"/>
    <property type="match status" value="1"/>
</dbReference>
<dbReference type="EMBL" id="RQGF01000002">
    <property type="protein sequence ID" value="TGL65962.1"/>
    <property type="molecule type" value="Genomic_DNA"/>
</dbReference>
<sequence length="197" mass="22995">MKQVLIKRSFRLTWVCILVFFMFSLDTFSNDISESSWVQEGEKLIEEKRFSEAEKLANSILESDPSNNKAELILTQAWIGLGSEERKKGNLASARSYFDKAYEKWPLNETLQSELAELKNQRVRKTTQTFNNLKRTEEHSELKESLNSLKQEINLLRNELENVRNSSSTQWLLVIIQVLLGIQILIQCIYFFKSNKP</sequence>
<dbReference type="InterPro" id="IPR011990">
    <property type="entry name" value="TPR-like_helical_dom_sf"/>
</dbReference>
<keyword evidence="3" id="KW-0472">Membrane</keyword>
<keyword evidence="3" id="KW-0812">Transmembrane</keyword>
<evidence type="ECO:0000313" key="4">
    <source>
        <dbReference type="EMBL" id="TGL65962.1"/>
    </source>
</evidence>
<dbReference type="OrthoDB" id="330021at2"/>
<keyword evidence="5" id="KW-1185">Reference proteome</keyword>
<dbReference type="InterPro" id="IPR019734">
    <property type="entry name" value="TPR_rpt"/>
</dbReference>
<dbReference type="Proteomes" id="UP000297762">
    <property type="component" value="Unassembled WGS sequence"/>
</dbReference>
<comment type="caution">
    <text evidence="4">The sequence shown here is derived from an EMBL/GenBank/DDBJ whole genome shotgun (WGS) entry which is preliminary data.</text>
</comment>
<keyword evidence="3" id="KW-1133">Transmembrane helix</keyword>
<dbReference type="Gene3D" id="1.25.40.10">
    <property type="entry name" value="Tetratricopeptide repeat domain"/>
    <property type="match status" value="1"/>
</dbReference>
<dbReference type="AlphaFoldDB" id="A0A4R9KDD8"/>